<organism evidence="12 13">
    <name type="scientific">Synaphobranchus kaupii</name>
    <name type="common">Kaup's arrowtooth eel</name>
    <dbReference type="NCBI Taxonomy" id="118154"/>
    <lineage>
        <taxon>Eukaryota</taxon>
        <taxon>Metazoa</taxon>
        <taxon>Chordata</taxon>
        <taxon>Craniata</taxon>
        <taxon>Vertebrata</taxon>
        <taxon>Euteleostomi</taxon>
        <taxon>Actinopterygii</taxon>
        <taxon>Neopterygii</taxon>
        <taxon>Teleostei</taxon>
        <taxon>Anguilliformes</taxon>
        <taxon>Synaphobranchidae</taxon>
        <taxon>Synaphobranchus</taxon>
    </lineage>
</organism>
<feature type="compositionally biased region" description="Basic residues" evidence="10">
    <location>
        <begin position="601"/>
        <end position="618"/>
    </location>
</feature>
<dbReference type="SUPFAM" id="SSF48619">
    <property type="entry name" value="Phospholipase A2, PLA2"/>
    <property type="match status" value="1"/>
</dbReference>
<dbReference type="Pfam" id="PF05826">
    <property type="entry name" value="Phospholip_A2_2"/>
    <property type="match status" value="1"/>
</dbReference>
<evidence type="ECO:0000256" key="1">
    <source>
        <dbReference type="ARBA" id="ARBA00001913"/>
    </source>
</evidence>
<dbReference type="GO" id="GO:0004623">
    <property type="term" value="F:phospholipase A2 activity"/>
    <property type="evidence" value="ECO:0007669"/>
    <property type="project" value="UniProtKB-EC"/>
</dbReference>
<dbReference type="CDD" id="cd04704">
    <property type="entry name" value="PLA2_bee_venom_like"/>
    <property type="match status" value="1"/>
</dbReference>
<comment type="subcellular location">
    <subcellularLocation>
        <location evidence="2">Secreted</location>
    </subcellularLocation>
</comment>
<dbReference type="FunFam" id="1.20.90.10:FF:000002">
    <property type="entry name" value="Phospholipase A2 group III"/>
    <property type="match status" value="1"/>
</dbReference>
<feature type="domain" description="Phospholipase A2-like central" evidence="11">
    <location>
        <begin position="166"/>
        <end position="260"/>
    </location>
</feature>
<evidence type="ECO:0000256" key="6">
    <source>
        <dbReference type="ARBA" id="ARBA00022801"/>
    </source>
</evidence>
<dbReference type="GO" id="GO:0006644">
    <property type="term" value="P:phospholipid metabolic process"/>
    <property type="evidence" value="ECO:0007669"/>
    <property type="project" value="InterPro"/>
</dbReference>
<keyword evidence="9" id="KW-1015">Disulfide bond</keyword>
<dbReference type="PROSITE" id="PS00118">
    <property type="entry name" value="PA2_HIS"/>
    <property type="match status" value="1"/>
</dbReference>
<dbReference type="AlphaFoldDB" id="A0A9Q1J6L6"/>
<accession>A0A9Q1J6L6</accession>
<dbReference type="EMBL" id="JAINUF010000003">
    <property type="protein sequence ID" value="KAJ8369241.1"/>
    <property type="molecule type" value="Genomic_DNA"/>
</dbReference>
<evidence type="ECO:0000259" key="11">
    <source>
        <dbReference type="Pfam" id="PF05826"/>
    </source>
</evidence>
<dbReference type="OrthoDB" id="6075074at2759"/>
<evidence type="ECO:0000313" key="13">
    <source>
        <dbReference type="Proteomes" id="UP001152622"/>
    </source>
</evidence>
<feature type="region of interest" description="Disordered" evidence="10">
    <location>
        <begin position="361"/>
        <end position="409"/>
    </location>
</feature>
<dbReference type="InterPro" id="IPR036444">
    <property type="entry name" value="PLipase_A2_dom_sf"/>
</dbReference>
<keyword evidence="8" id="KW-0443">Lipid metabolism</keyword>
<gene>
    <name evidence="12" type="ORF">SKAU_G00092690</name>
</gene>
<dbReference type="Proteomes" id="UP001152622">
    <property type="component" value="Chromosome 3"/>
</dbReference>
<dbReference type="PANTHER" id="PTHR12253">
    <property type="entry name" value="RH14732P"/>
    <property type="match status" value="1"/>
</dbReference>
<keyword evidence="7" id="KW-0106">Calcium</keyword>
<feature type="compositionally biased region" description="Polar residues" evidence="10">
    <location>
        <begin position="321"/>
        <end position="334"/>
    </location>
</feature>
<dbReference type="GO" id="GO:0005576">
    <property type="term" value="C:extracellular region"/>
    <property type="evidence" value="ECO:0007669"/>
    <property type="project" value="UniProtKB-SubCell"/>
</dbReference>
<comment type="cofactor">
    <cofactor evidence="1">
        <name>Ca(2+)</name>
        <dbReference type="ChEBI" id="CHEBI:29108"/>
    </cofactor>
</comment>
<keyword evidence="4" id="KW-0964">Secreted</keyword>
<feature type="region of interest" description="Disordered" evidence="10">
    <location>
        <begin position="129"/>
        <end position="154"/>
    </location>
</feature>
<dbReference type="InterPro" id="IPR016090">
    <property type="entry name" value="PLA2-like_dom"/>
</dbReference>
<dbReference type="InterPro" id="IPR033113">
    <property type="entry name" value="PLA2_histidine"/>
</dbReference>
<name>A0A9Q1J6L6_SYNKA</name>
<dbReference type="GO" id="GO:0050482">
    <property type="term" value="P:arachidonate secretion"/>
    <property type="evidence" value="ECO:0007669"/>
    <property type="project" value="InterPro"/>
</dbReference>
<sequence>MWSVFFVFLSYLDRNFVKCDFLRQSIDAEKDDIFYMLNSTLCTKMSRFRDNYIHRASDGIEEVRLVYDPVGNLVDCSETGKHIQVKSFMYVCRLGFKEQRVKPGYSVKNLADMTEAKSTCQAFRERSQLTRKTTKGPIAQRPLTVDEQNSEASSQVLHRSKRGFTYPGTLWCGAGNIADHYDHLGEFAETDSCCRVHDHCPHVIHPFSSKFGYTNFKWHSICHCDCDNALKACLRRVNDTSSRVVGQAFFNVIEVPCFEFTYEEQCVERHWYGVCKKYDKVPVAVAKESIPYDFGGIDVIDQLTIAPRAQNVPVGEEGDVTESTRQRASSGSQPTPGPEEPSLGNVVSAAEDFIKVLATVSSSHSSSSSSETSRGDTQGADKKKKNKTGKNRKNRRRKGKGKGRKRKQTIKMVKQFKMEEAAAASCHRAEDVLDKNHLVNNPVQLSHKQEGNTNNFMDSVMDLGGKEEVSVHVITSEMAVDNSSGTIDKLNPPQVAEAQTEMTPSIAASASTATLFKAKRPRSQTRPGNKKRRKMAVGLSVNVVTLGGEVKDSPQRTADESAISTATMPVVAQDLERQHLEALTEKLFFTTATANTPTLKAKSKKSKERGGTKKRRKVAPSLSTFIVPIQSVA</sequence>
<proteinExistence type="predicted"/>
<evidence type="ECO:0000256" key="4">
    <source>
        <dbReference type="ARBA" id="ARBA00022525"/>
    </source>
</evidence>
<dbReference type="Gene3D" id="1.20.90.10">
    <property type="entry name" value="Phospholipase A2 domain"/>
    <property type="match status" value="1"/>
</dbReference>
<feature type="region of interest" description="Disordered" evidence="10">
    <location>
        <begin position="310"/>
        <end position="344"/>
    </location>
</feature>
<dbReference type="EC" id="3.1.1.4" evidence="3"/>
<feature type="compositionally biased region" description="Basic residues" evidence="10">
    <location>
        <begin position="382"/>
        <end position="409"/>
    </location>
</feature>
<keyword evidence="13" id="KW-1185">Reference proteome</keyword>
<evidence type="ECO:0000313" key="12">
    <source>
        <dbReference type="EMBL" id="KAJ8369241.1"/>
    </source>
</evidence>
<reference evidence="12" key="1">
    <citation type="journal article" date="2023" name="Science">
        <title>Genome structures resolve the early diversification of teleost fishes.</title>
        <authorList>
            <person name="Parey E."/>
            <person name="Louis A."/>
            <person name="Montfort J."/>
            <person name="Bouchez O."/>
            <person name="Roques C."/>
            <person name="Iampietro C."/>
            <person name="Lluch J."/>
            <person name="Castinel A."/>
            <person name="Donnadieu C."/>
            <person name="Desvignes T."/>
            <person name="Floi Bucao C."/>
            <person name="Jouanno E."/>
            <person name="Wen M."/>
            <person name="Mejri S."/>
            <person name="Dirks R."/>
            <person name="Jansen H."/>
            <person name="Henkel C."/>
            <person name="Chen W.J."/>
            <person name="Zahm M."/>
            <person name="Cabau C."/>
            <person name="Klopp C."/>
            <person name="Thompson A.W."/>
            <person name="Robinson-Rechavi M."/>
            <person name="Braasch I."/>
            <person name="Lecointre G."/>
            <person name="Bobe J."/>
            <person name="Postlethwait J.H."/>
            <person name="Berthelot C."/>
            <person name="Roest Crollius H."/>
            <person name="Guiguen Y."/>
        </authorList>
    </citation>
    <scope>NUCLEOTIDE SEQUENCE</scope>
    <source>
        <strain evidence="12">WJC10195</strain>
    </source>
</reference>
<protein>
    <recommendedName>
        <fullName evidence="3">phospholipase A2</fullName>
        <ecNumber evidence="3">3.1.1.4</ecNumber>
    </recommendedName>
</protein>
<dbReference type="GO" id="GO:0046872">
    <property type="term" value="F:metal ion binding"/>
    <property type="evidence" value="ECO:0007669"/>
    <property type="project" value="UniProtKB-KW"/>
</dbReference>
<evidence type="ECO:0000256" key="7">
    <source>
        <dbReference type="ARBA" id="ARBA00022837"/>
    </source>
</evidence>
<evidence type="ECO:0000256" key="10">
    <source>
        <dbReference type="SAM" id="MobiDB-lite"/>
    </source>
</evidence>
<evidence type="ECO:0000256" key="2">
    <source>
        <dbReference type="ARBA" id="ARBA00004613"/>
    </source>
</evidence>
<feature type="region of interest" description="Disordered" evidence="10">
    <location>
        <begin position="598"/>
        <end position="619"/>
    </location>
</feature>
<comment type="caution">
    <text evidence="12">The sequence shown here is derived from an EMBL/GenBank/DDBJ whole genome shotgun (WGS) entry which is preliminary data.</text>
</comment>
<evidence type="ECO:0000256" key="8">
    <source>
        <dbReference type="ARBA" id="ARBA00023098"/>
    </source>
</evidence>
<keyword evidence="6" id="KW-0378">Hydrolase</keyword>
<feature type="compositionally biased region" description="Low complexity" evidence="10">
    <location>
        <begin position="361"/>
        <end position="370"/>
    </location>
</feature>
<evidence type="ECO:0000256" key="3">
    <source>
        <dbReference type="ARBA" id="ARBA00013278"/>
    </source>
</evidence>
<evidence type="ECO:0000256" key="9">
    <source>
        <dbReference type="ARBA" id="ARBA00023157"/>
    </source>
</evidence>
<evidence type="ECO:0000256" key="5">
    <source>
        <dbReference type="ARBA" id="ARBA00022723"/>
    </source>
</evidence>
<keyword evidence="5" id="KW-0479">Metal-binding</keyword>